<comment type="caution">
    <text evidence="1">The sequence shown here is derived from an EMBL/GenBank/DDBJ whole genome shotgun (WGS) entry which is preliminary data.</text>
</comment>
<protein>
    <submittedName>
        <fullName evidence="1">Uncharacterized protein</fullName>
    </submittedName>
</protein>
<reference evidence="1" key="2">
    <citation type="submission" date="2022-01" db="EMBL/GenBank/DDBJ databases">
        <authorList>
            <person name="Yamashiro T."/>
            <person name="Shiraishi A."/>
            <person name="Satake H."/>
            <person name="Nakayama K."/>
        </authorList>
    </citation>
    <scope>NUCLEOTIDE SEQUENCE</scope>
</reference>
<evidence type="ECO:0000313" key="2">
    <source>
        <dbReference type="Proteomes" id="UP001151760"/>
    </source>
</evidence>
<name>A0ABQ5DRB0_9ASTR</name>
<sequence>MAHPALLLCQWESRELEAIGEISRSKDAGQRDDVEMKRKLSLLGLRSSGGALSPMIVNRRERRRGDGADGMWVSCRSGRELGTDRCNDRKRTRRAIGGVWCGHASANAGEMRRAAEMRCMIARYWTVDDARM</sequence>
<dbReference type="Proteomes" id="UP001151760">
    <property type="component" value="Unassembled WGS sequence"/>
</dbReference>
<accession>A0ABQ5DRB0</accession>
<keyword evidence="2" id="KW-1185">Reference proteome</keyword>
<proteinExistence type="predicted"/>
<organism evidence="1 2">
    <name type="scientific">Tanacetum coccineum</name>
    <dbReference type="NCBI Taxonomy" id="301880"/>
    <lineage>
        <taxon>Eukaryota</taxon>
        <taxon>Viridiplantae</taxon>
        <taxon>Streptophyta</taxon>
        <taxon>Embryophyta</taxon>
        <taxon>Tracheophyta</taxon>
        <taxon>Spermatophyta</taxon>
        <taxon>Magnoliopsida</taxon>
        <taxon>eudicotyledons</taxon>
        <taxon>Gunneridae</taxon>
        <taxon>Pentapetalae</taxon>
        <taxon>asterids</taxon>
        <taxon>campanulids</taxon>
        <taxon>Asterales</taxon>
        <taxon>Asteraceae</taxon>
        <taxon>Asteroideae</taxon>
        <taxon>Anthemideae</taxon>
        <taxon>Anthemidinae</taxon>
        <taxon>Tanacetum</taxon>
    </lineage>
</organism>
<reference evidence="1" key="1">
    <citation type="journal article" date="2022" name="Int. J. Mol. Sci.">
        <title>Draft Genome of Tanacetum Coccineum: Genomic Comparison of Closely Related Tanacetum-Family Plants.</title>
        <authorList>
            <person name="Yamashiro T."/>
            <person name="Shiraishi A."/>
            <person name="Nakayama K."/>
            <person name="Satake H."/>
        </authorList>
    </citation>
    <scope>NUCLEOTIDE SEQUENCE</scope>
</reference>
<dbReference type="EMBL" id="BQNB010015585">
    <property type="protein sequence ID" value="GJT41726.1"/>
    <property type="molecule type" value="Genomic_DNA"/>
</dbReference>
<gene>
    <name evidence="1" type="ORF">Tco_0941591</name>
</gene>
<evidence type="ECO:0000313" key="1">
    <source>
        <dbReference type="EMBL" id="GJT41726.1"/>
    </source>
</evidence>